<organism evidence="2 3">
    <name type="scientific">Oryzias javanicus</name>
    <name type="common">Javanese ricefish</name>
    <name type="synonym">Aplocheilus javanicus</name>
    <dbReference type="NCBI Taxonomy" id="123683"/>
    <lineage>
        <taxon>Eukaryota</taxon>
        <taxon>Metazoa</taxon>
        <taxon>Chordata</taxon>
        <taxon>Craniata</taxon>
        <taxon>Vertebrata</taxon>
        <taxon>Euteleostomi</taxon>
        <taxon>Actinopterygii</taxon>
        <taxon>Neopterygii</taxon>
        <taxon>Teleostei</taxon>
        <taxon>Neoteleostei</taxon>
        <taxon>Acanthomorphata</taxon>
        <taxon>Ovalentaria</taxon>
        <taxon>Atherinomorphae</taxon>
        <taxon>Beloniformes</taxon>
        <taxon>Adrianichthyidae</taxon>
        <taxon>Oryziinae</taxon>
        <taxon>Oryzias</taxon>
    </lineage>
</organism>
<dbReference type="OrthoDB" id="8963886at2759"/>
<dbReference type="Proteomes" id="UP000283210">
    <property type="component" value="Chromosome 11"/>
</dbReference>
<keyword evidence="3" id="KW-1185">Reference proteome</keyword>
<evidence type="ECO:0000313" key="2">
    <source>
        <dbReference type="EMBL" id="RVE66670.1"/>
    </source>
</evidence>
<evidence type="ECO:0000256" key="1">
    <source>
        <dbReference type="SAM" id="MobiDB-lite"/>
    </source>
</evidence>
<protein>
    <submittedName>
        <fullName evidence="2">Uncharacterized protein</fullName>
    </submittedName>
</protein>
<evidence type="ECO:0000313" key="3">
    <source>
        <dbReference type="Proteomes" id="UP000283210"/>
    </source>
</evidence>
<name>A0A437CV76_ORYJA</name>
<proteinExistence type="predicted"/>
<dbReference type="AlphaFoldDB" id="A0A437CV76"/>
<accession>A0A437CV76</accession>
<reference evidence="2 3" key="2">
    <citation type="submission" date="2019-01" db="EMBL/GenBank/DDBJ databases">
        <title>A chromosome length genome reference of the Java medaka (oryzias javanicus).</title>
        <authorList>
            <person name="Herpin A."/>
            <person name="Takehana Y."/>
            <person name="Naruse K."/>
            <person name="Ansai S."/>
            <person name="Kawaguchi M."/>
        </authorList>
    </citation>
    <scope>NUCLEOTIDE SEQUENCE [LARGE SCALE GENOMIC DNA]</scope>
    <source>
        <strain evidence="2">RS831</strain>
        <tissue evidence="2">Whole body</tissue>
    </source>
</reference>
<reference evidence="2 3" key="1">
    <citation type="submission" date="2018-11" db="EMBL/GenBank/DDBJ databases">
        <authorList>
            <person name="Lopez-Roques C."/>
            <person name="Donnadieu C."/>
            <person name="Bouchez O."/>
            <person name="Klopp C."/>
            <person name="Cabau C."/>
            <person name="Zahm M."/>
        </authorList>
    </citation>
    <scope>NUCLEOTIDE SEQUENCE [LARGE SCALE GENOMIC DNA]</scope>
    <source>
        <strain evidence="2">RS831</strain>
        <tissue evidence="2">Whole body</tissue>
    </source>
</reference>
<feature type="region of interest" description="Disordered" evidence="1">
    <location>
        <begin position="71"/>
        <end position="176"/>
    </location>
</feature>
<feature type="compositionally biased region" description="Basic and acidic residues" evidence="1">
    <location>
        <begin position="106"/>
        <end position="121"/>
    </location>
</feature>
<dbReference type="EMBL" id="CM012447">
    <property type="protein sequence ID" value="RVE66670.1"/>
    <property type="molecule type" value="Genomic_DNA"/>
</dbReference>
<sequence length="176" mass="18133">MGLTSPGLASTPLLPPQGLTLNAALGLQVLAANPTPHSSAGPQAHVPGLQIVNIALPAIIPSLSPLSALSPRPGSFDMQSSPESTGAPPAGPASCYVPLNPGGCSPERKQTVEWEEKEKPPPQRPASAPQNRAEHPKSSPDLCAAEPVASENSRQTAIDDYNEASSDDEDRLVIAT</sequence>
<gene>
    <name evidence="2" type="ORF">OJAV_G00109540</name>
</gene>
<feature type="compositionally biased region" description="Acidic residues" evidence="1">
    <location>
        <begin position="160"/>
        <end position="170"/>
    </location>
</feature>